<evidence type="ECO:0000313" key="1">
    <source>
        <dbReference type="EMBL" id="QJW85153.1"/>
    </source>
</evidence>
<dbReference type="Proteomes" id="UP000500826">
    <property type="component" value="Chromosome"/>
</dbReference>
<name>A0ABX6P504_9BURK</name>
<protein>
    <submittedName>
        <fullName evidence="1">Uncharacterized protein</fullName>
    </submittedName>
</protein>
<dbReference type="PANTHER" id="PTHR35802:SF1">
    <property type="entry name" value="PROTEASE SYNTHASE AND SPORULATION PROTEIN PAI 2"/>
    <property type="match status" value="1"/>
</dbReference>
<evidence type="ECO:0000313" key="2">
    <source>
        <dbReference type="Proteomes" id="UP000500826"/>
    </source>
</evidence>
<reference evidence="1 2" key="2">
    <citation type="submission" date="2020-05" db="EMBL/GenBank/DDBJ databases">
        <authorList>
            <person name="Khan S.A."/>
            <person name="Jeon C.O."/>
            <person name="Chun B.H."/>
        </authorList>
    </citation>
    <scope>NUCLEOTIDE SEQUENCE [LARGE SCALE GENOMIC DNA]</scope>
    <source>
        <strain evidence="1 2">H242</strain>
    </source>
</reference>
<sequence length="102" mass="11451">MDELIAVNESELPEQWDVRGYSAERRARLTPHILGFVLDVEEVQPKFKLLQHYPDEDKAGAIAGLRSRGTDATRAIAQLMEQTLGRGSREMDVAKRLGPGNY</sequence>
<organism evidence="1 2">
    <name type="scientific">Ramlibacter terrae</name>
    <dbReference type="NCBI Taxonomy" id="2732511"/>
    <lineage>
        <taxon>Bacteria</taxon>
        <taxon>Pseudomonadati</taxon>
        <taxon>Pseudomonadota</taxon>
        <taxon>Betaproteobacteria</taxon>
        <taxon>Burkholderiales</taxon>
        <taxon>Comamonadaceae</taxon>
        <taxon>Ramlibacter</taxon>
    </lineage>
</organism>
<accession>A0ABX6P504</accession>
<dbReference type="InterPro" id="IPR012349">
    <property type="entry name" value="Split_barrel_FMN-bd"/>
</dbReference>
<proteinExistence type="predicted"/>
<dbReference type="PANTHER" id="PTHR35802">
    <property type="entry name" value="PROTEASE SYNTHASE AND SPORULATION PROTEIN PAI 2"/>
    <property type="match status" value="1"/>
</dbReference>
<gene>
    <name evidence="1" type="ORF">HK414_22080</name>
</gene>
<dbReference type="Gene3D" id="2.30.110.10">
    <property type="entry name" value="Electron Transport, Fmn-binding Protein, Chain A"/>
    <property type="match status" value="1"/>
</dbReference>
<dbReference type="InterPro" id="IPR007396">
    <property type="entry name" value="TR_PAI2-type"/>
</dbReference>
<keyword evidence="2" id="KW-1185">Reference proteome</keyword>
<dbReference type="EMBL" id="CP053418">
    <property type="protein sequence ID" value="QJW85153.1"/>
    <property type="molecule type" value="Genomic_DNA"/>
</dbReference>
<reference evidence="1 2" key="1">
    <citation type="submission" date="2020-05" db="EMBL/GenBank/DDBJ databases">
        <title>Ramlibacter rhizophilus sp. nov., isolated from rhizosphere soil of national flower Mugunghwa from South Korea.</title>
        <authorList>
            <person name="Zheng-Fei Y."/>
            <person name="Huan T."/>
        </authorList>
    </citation>
    <scope>NUCLEOTIDE SEQUENCE [LARGE SCALE GENOMIC DNA]</scope>
    <source>
        <strain evidence="1 2">H242</strain>
    </source>
</reference>